<gene>
    <name evidence="10" type="ORF">WJX75_001898</name>
</gene>
<keyword evidence="6 8" id="KW-0472">Membrane</keyword>
<evidence type="ECO:0000259" key="9">
    <source>
        <dbReference type="Pfam" id="PF01529"/>
    </source>
</evidence>
<keyword evidence="3 8" id="KW-0808">Transferase</keyword>
<protein>
    <recommendedName>
        <fullName evidence="8">S-acyltransferase</fullName>
        <ecNumber evidence="8">2.3.1.225</ecNumber>
    </recommendedName>
    <alternativeName>
        <fullName evidence="8">Palmitoyltransferase</fullName>
    </alternativeName>
</protein>
<feature type="transmembrane region" description="Helical" evidence="8">
    <location>
        <begin position="109"/>
        <end position="129"/>
    </location>
</feature>
<reference evidence="10 11" key="1">
    <citation type="journal article" date="2024" name="Nat. Commun.">
        <title>Phylogenomics reveals the evolutionary origins of lichenization in chlorophyte algae.</title>
        <authorList>
            <person name="Puginier C."/>
            <person name="Libourel C."/>
            <person name="Otte J."/>
            <person name="Skaloud P."/>
            <person name="Haon M."/>
            <person name="Grisel S."/>
            <person name="Petersen M."/>
            <person name="Berrin J.G."/>
            <person name="Delaux P.M."/>
            <person name="Dal Grande F."/>
            <person name="Keller J."/>
        </authorList>
    </citation>
    <scope>NUCLEOTIDE SEQUENCE [LARGE SCALE GENOMIC DNA]</scope>
    <source>
        <strain evidence="10 11">SAG 216-7</strain>
    </source>
</reference>
<evidence type="ECO:0000313" key="10">
    <source>
        <dbReference type="EMBL" id="KAK9909415.1"/>
    </source>
</evidence>
<evidence type="ECO:0000256" key="1">
    <source>
        <dbReference type="ARBA" id="ARBA00004141"/>
    </source>
</evidence>
<feature type="transmembrane region" description="Helical" evidence="8">
    <location>
        <begin position="266"/>
        <end position="286"/>
    </location>
</feature>
<evidence type="ECO:0000256" key="5">
    <source>
        <dbReference type="ARBA" id="ARBA00022989"/>
    </source>
</evidence>
<comment type="catalytic activity">
    <reaction evidence="8">
        <text>L-cysteinyl-[protein] + hexadecanoyl-CoA = S-hexadecanoyl-L-cysteinyl-[protein] + CoA</text>
        <dbReference type="Rhea" id="RHEA:36683"/>
        <dbReference type="Rhea" id="RHEA-COMP:10131"/>
        <dbReference type="Rhea" id="RHEA-COMP:11032"/>
        <dbReference type="ChEBI" id="CHEBI:29950"/>
        <dbReference type="ChEBI" id="CHEBI:57287"/>
        <dbReference type="ChEBI" id="CHEBI:57379"/>
        <dbReference type="ChEBI" id="CHEBI:74151"/>
        <dbReference type="EC" id="2.3.1.225"/>
    </reaction>
</comment>
<sequence>MSTDFENEGESKEASHISCWACHSHLAIPTANGVQAPIFKCGWCGAISNLQSSVKRRPQKSVFAKLQIILPALRVIFVGFVGLLLFSVPFLGFTFLLPNLYSGVPLVLHLSWSVLLAANTYFNFAAAVLRPPGPVDLRMPPSNTPVGRGAFDDCMYCASCQGVKPLQAHHCSRCKTCVMDMDHHCVFLNNCVGRGNIRHFILLLVFLVVSCTYTFLLCCALHWRRWDEAALTWQRLLLPIARSGRCWEAILVTPRFLLVAPGWQAAVTYLMSLTGGSSVGVMLLLASQLRLIMRGQTYIESLVGAPGYCGDWQGSLRRIFGSEQPFKWLKMSWDPPPGAAQTKKGD</sequence>
<dbReference type="InterPro" id="IPR039859">
    <property type="entry name" value="PFA4/ZDH16/20/ERF2-like"/>
</dbReference>
<feature type="domain" description="Palmitoyltransferase DHHC" evidence="9">
    <location>
        <begin position="155"/>
        <end position="301"/>
    </location>
</feature>
<evidence type="ECO:0000256" key="2">
    <source>
        <dbReference type="ARBA" id="ARBA00008574"/>
    </source>
</evidence>
<evidence type="ECO:0000256" key="6">
    <source>
        <dbReference type="ARBA" id="ARBA00023136"/>
    </source>
</evidence>
<feature type="transmembrane region" description="Helical" evidence="8">
    <location>
        <begin position="200"/>
        <end position="223"/>
    </location>
</feature>
<dbReference type="Pfam" id="PF01529">
    <property type="entry name" value="DHHC"/>
    <property type="match status" value="1"/>
</dbReference>
<accession>A0ABR2YRN3</accession>
<dbReference type="PANTHER" id="PTHR12246">
    <property type="entry name" value="PALMITOYLTRANSFERASE ZDHHC16"/>
    <property type="match status" value="1"/>
</dbReference>
<dbReference type="EC" id="2.3.1.225" evidence="8"/>
<comment type="caution">
    <text evidence="10">The sequence shown here is derived from an EMBL/GenBank/DDBJ whole genome shotgun (WGS) entry which is preliminary data.</text>
</comment>
<keyword evidence="11" id="KW-1185">Reference proteome</keyword>
<keyword evidence="7 8" id="KW-0012">Acyltransferase</keyword>
<evidence type="ECO:0000313" key="11">
    <source>
        <dbReference type="Proteomes" id="UP001491310"/>
    </source>
</evidence>
<keyword evidence="5 8" id="KW-1133">Transmembrane helix</keyword>
<evidence type="ECO:0000256" key="4">
    <source>
        <dbReference type="ARBA" id="ARBA00022692"/>
    </source>
</evidence>
<name>A0ABR2YRN3_9CHLO</name>
<evidence type="ECO:0000256" key="8">
    <source>
        <dbReference type="RuleBase" id="RU079119"/>
    </source>
</evidence>
<dbReference type="Proteomes" id="UP001491310">
    <property type="component" value="Unassembled WGS sequence"/>
</dbReference>
<organism evidence="10 11">
    <name type="scientific">Coccomyxa subellipsoidea</name>
    <dbReference type="NCBI Taxonomy" id="248742"/>
    <lineage>
        <taxon>Eukaryota</taxon>
        <taxon>Viridiplantae</taxon>
        <taxon>Chlorophyta</taxon>
        <taxon>core chlorophytes</taxon>
        <taxon>Trebouxiophyceae</taxon>
        <taxon>Trebouxiophyceae incertae sedis</taxon>
        <taxon>Coccomyxaceae</taxon>
        <taxon>Coccomyxa</taxon>
    </lineage>
</organism>
<evidence type="ECO:0000256" key="3">
    <source>
        <dbReference type="ARBA" id="ARBA00022679"/>
    </source>
</evidence>
<comment type="domain">
    <text evidence="8">The DHHC domain is required for palmitoyltransferase activity.</text>
</comment>
<keyword evidence="4 8" id="KW-0812">Transmembrane</keyword>
<feature type="transmembrane region" description="Helical" evidence="8">
    <location>
        <begin position="75"/>
        <end position="97"/>
    </location>
</feature>
<proteinExistence type="inferred from homology"/>
<dbReference type="InterPro" id="IPR001594">
    <property type="entry name" value="Palmitoyltrfase_DHHC"/>
</dbReference>
<comment type="subcellular location">
    <subcellularLocation>
        <location evidence="1">Membrane</location>
        <topology evidence="1">Multi-pass membrane protein</topology>
    </subcellularLocation>
</comment>
<evidence type="ECO:0000256" key="7">
    <source>
        <dbReference type="ARBA" id="ARBA00023315"/>
    </source>
</evidence>
<dbReference type="EMBL" id="JALJOT010000006">
    <property type="protein sequence ID" value="KAK9909415.1"/>
    <property type="molecule type" value="Genomic_DNA"/>
</dbReference>
<comment type="similarity">
    <text evidence="2 8">Belongs to the DHHC palmitoyltransferase family.</text>
</comment>
<dbReference type="PROSITE" id="PS50216">
    <property type="entry name" value="DHHC"/>
    <property type="match status" value="1"/>
</dbReference>